<evidence type="ECO:0000259" key="9">
    <source>
        <dbReference type="Pfam" id="PF00562"/>
    </source>
</evidence>
<evidence type="ECO:0000259" key="10">
    <source>
        <dbReference type="Pfam" id="PF04560"/>
    </source>
</evidence>
<dbReference type="InterPro" id="IPR037034">
    <property type="entry name" value="RNA_pol_Rpb2_2_sf"/>
</dbReference>
<dbReference type="Pfam" id="PF00562">
    <property type="entry name" value="RNA_pol_Rpb2_6"/>
    <property type="match status" value="1"/>
</dbReference>
<dbReference type="Pfam" id="PF04565">
    <property type="entry name" value="RNA_pol_Rpb2_3"/>
    <property type="match status" value="1"/>
</dbReference>
<evidence type="ECO:0000313" key="15">
    <source>
        <dbReference type="EMBL" id="PXX34981.1"/>
    </source>
</evidence>
<dbReference type="RefSeq" id="WP_110258374.1">
    <property type="nucleotide sequence ID" value="NZ_QJKB01000023.1"/>
</dbReference>
<dbReference type="InterPro" id="IPR007644">
    <property type="entry name" value="RNA_pol_bsu_protrusion"/>
</dbReference>
<dbReference type="HAMAP" id="MF_01321">
    <property type="entry name" value="RNApol_bact_RpoB"/>
    <property type="match status" value="1"/>
</dbReference>
<comment type="similarity">
    <text evidence="6 7">Belongs to the RNA polymerase beta chain family.</text>
</comment>
<dbReference type="EMBL" id="QJKB01000023">
    <property type="protein sequence ID" value="PXX34981.1"/>
    <property type="molecule type" value="Genomic_DNA"/>
</dbReference>
<dbReference type="GO" id="GO:0003677">
    <property type="term" value="F:DNA binding"/>
    <property type="evidence" value="ECO:0007669"/>
    <property type="project" value="UniProtKB-UniRule"/>
</dbReference>
<gene>
    <name evidence="6" type="primary">rpoB</name>
    <name evidence="15" type="ORF">DFR42_12330</name>
</gene>
<dbReference type="InterPro" id="IPR015712">
    <property type="entry name" value="DNA-dir_RNA_pol_su2"/>
</dbReference>
<dbReference type="CDD" id="cd00653">
    <property type="entry name" value="RNA_pol_B_RPB2"/>
    <property type="match status" value="1"/>
</dbReference>
<dbReference type="Gene3D" id="3.90.1100.10">
    <property type="match status" value="3"/>
</dbReference>
<dbReference type="PROSITE" id="PS01166">
    <property type="entry name" value="RNA_POL_BETA"/>
    <property type="match status" value="1"/>
</dbReference>
<proteinExistence type="inferred from homology"/>
<dbReference type="GO" id="GO:0000428">
    <property type="term" value="C:DNA-directed RNA polymerase complex"/>
    <property type="evidence" value="ECO:0007669"/>
    <property type="project" value="UniProtKB-KW"/>
</dbReference>
<dbReference type="Pfam" id="PF10385">
    <property type="entry name" value="RNA_pol_Rpb2_45"/>
    <property type="match status" value="1"/>
</dbReference>
<keyword evidence="2 6" id="KW-0808">Transferase</keyword>
<dbReference type="Pfam" id="PF04563">
    <property type="entry name" value="RNA_pol_Rpb2_1"/>
    <property type="match status" value="1"/>
</dbReference>
<feature type="domain" description="RNA polymerase beta subunit protrusion" evidence="12">
    <location>
        <begin position="27"/>
        <end position="505"/>
    </location>
</feature>
<dbReference type="FunFam" id="2.40.50.150:FF:000001">
    <property type="entry name" value="DNA-directed RNA polymerase subunit beta"/>
    <property type="match status" value="1"/>
</dbReference>
<feature type="domain" description="DNA-directed RNA polymerase beta subunit external 1" evidence="14">
    <location>
        <begin position="597"/>
        <end position="662"/>
    </location>
</feature>
<dbReference type="Pfam" id="PF04560">
    <property type="entry name" value="RNA_pol_Rpb2_7"/>
    <property type="match status" value="1"/>
</dbReference>
<evidence type="ECO:0000256" key="8">
    <source>
        <dbReference type="RuleBase" id="RU363031"/>
    </source>
</evidence>
<reference evidence="15 16" key="1">
    <citation type="submission" date="2018-05" db="EMBL/GenBank/DDBJ databases">
        <title>Genomic Encyclopedia of Type Strains, Phase IV (KMG-IV): sequencing the most valuable type-strain genomes for metagenomic binning, comparative biology and taxonomic classification.</title>
        <authorList>
            <person name="Goeker M."/>
        </authorList>
    </citation>
    <scope>NUCLEOTIDE SEQUENCE [LARGE SCALE GENOMIC DNA]</scope>
    <source>
        <strain evidence="15 16">DSM 19792</strain>
    </source>
</reference>
<dbReference type="NCBIfam" id="TIGR02013">
    <property type="entry name" value="rpoB"/>
    <property type="match status" value="1"/>
</dbReference>
<dbReference type="Proteomes" id="UP000247792">
    <property type="component" value="Unassembled WGS sequence"/>
</dbReference>
<keyword evidence="16" id="KW-1185">Reference proteome</keyword>
<dbReference type="SUPFAM" id="SSF64484">
    <property type="entry name" value="beta and beta-prime subunits of DNA dependent RNA-polymerase"/>
    <property type="match status" value="1"/>
</dbReference>
<keyword evidence="3 6" id="KW-0548">Nucleotidyltransferase</keyword>
<dbReference type="InterPro" id="IPR007120">
    <property type="entry name" value="DNA-dir_RNAP_su2_dom"/>
</dbReference>
<comment type="subunit">
    <text evidence="6 8">The RNAP catalytic core consists of 2 alpha, 1 beta, 1 beta' and 1 omega subunit. When a sigma factor is associated with the core the holoenzyme is formed, which can initiate transcription.</text>
</comment>
<dbReference type="Gene3D" id="2.40.270.10">
    <property type="entry name" value="DNA-directed RNA polymerase, subunit 2, domain 6"/>
    <property type="match status" value="1"/>
</dbReference>
<dbReference type="InterPro" id="IPR007641">
    <property type="entry name" value="RNA_pol_Rpb2_7"/>
</dbReference>
<dbReference type="OrthoDB" id="9803954at2"/>
<dbReference type="Gene3D" id="3.90.1110.10">
    <property type="entry name" value="RNA polymerase Rpb2, domain 2"/>
    <property type="match status" value="1"/>
</dbReference>
<comment type="caution">
    <text evidence="15">The sequence shown here is derived from an EMBL/GenBank/DDBJ whole genome shotgun (WGS) entry which is preliminary data.</text>
</comment>
<evidence type="ECO:0000256" key="1">
    <source>
        <dbReference type="ARBA" id="ARBA00022478"/>
    </source>
</evidence>
<name>A0A318ILY9_9BURK</name>
<dbReference type="Pfam" id="PF04561">
    <property type="entry name" value="RNA_pol_Rpb2_2"/>
    <property type="match status" value="2"/>
</dbReference>
<feature type="domain" description="RNA polymerase Rpb2" evidence="10">
    <location>
        <begin position="1292"/>
        <end position="1366"/>
    </location>
</feature>
<evidence type="ECO:0000313" key="16">
    <source>
        <dbReference type="Proteomes" id="UP000247792"/>
    </source>
</evidence>
<evidence type="ECO:0000259" key="12">
    <source>
        <dbReference type="Pfam" id="PF04563"/>
    </source>
</evidence>
<dbReference type="InterPro" id="IPR019462">
    <property type="entry name" value="DNA-dir_RNA_pol_bsu_external_1"/>
</dbReference>
<evidence type="ECO:0000259" key="11">
    <source>
        <dbReference type="Pfam" id="PF04561"/>
    </source>
</evidence>
<comment type="function">
    <text evidence="6 8">DNA-dependent RNA polymerase catalyzes the transcription of DNA into RNA using the four ribonucleoside triphosphates as substrates.</text>
</comment>
<keyword evidence="1 6" id="KW-0240">DNA-directed RNA polymerase</keyword>
<sequence length="1368" mass="152272">MHYSFTEKKRIRKSFAKRANVHNVPFLLATQIESYQSFLQEDRTPSTRKNEGLQSAFTSIFPIVSHNGFARLEFLSYVLGDPAFDVKECQLRGLTYASPLRAKVRLVILDKESPTKPVVKEMKEQEVYMGELPLMTTTGSFVINGTERVIVSQLHRSPGVFFEHDRGKTHSSGKLLFSARIIPYRGSWLDFEFDPKDILFFRIDRRRKMPVTILLRAIGMSNEQILANFFVFDNFNLHSDGAEMEFVAERLRGEVARFDISDKAGKVIVAKDKRINAKHVREIEAGGIKHISVPEDYLLGRVLAKNIVDADTGEVIANANDELTEELLGRLRDAKVTDIQTLYTNDLDQGAYISQTLRADDTADQMAARVAIYRMMRPGEPPTEDSVEALFNGLFYSEDRYDLSAVGRMKFNRRIGRDELTGAMTLSNEDVLAVIKILVELRNGRGEVDDIDHLGNRRVRCVGELAENQFRAGLVRVERAVKERLGQAEADNLMPHDLINSKPISAAIREFFGSSQLSQFMDQTNPLSEITHKRRISALGPGGLTRERAGFEVRDVHPTHYGRVCPIETPEGPNIGLINSLALYARLNEYGFLETPYRKVVDSKITTQIDYLSAIEEGRYIIAQANATIDGEGKLIDELVSAREAGETILVSPERIQYMDVATGQVVSVAASLIPFLEHDDANRALMGANMQRQAVPCLRPEKAFVGTGIERTVAVDSGTTVQALRGGKVDYIDAGRIVIRVNDAEAQAGEVGVDIYNLIKYTRSNQNTNINQRPIVKVGDLVAKGDVLADGASTDLGELALGQNMLVAFMPWNGYNFEDSILISEKVVADDRYTSIHIEELSVVARDTKLGAEEITRDISNLAENQLARLDESGIVYIGAEVTAGDTLVGKVTPKGETQLTPEEKLLRAIFGEKASDVKDTSLRVPSGMVGTVIDVQVFTREGIQRDKRAQQIIDDELKRYRLDLNDQLRIVEGDAFERLERMLDGKIADGGPAKLAKGSKITREYLASVDKYHWFDIRLASDEAANALVAMKDSIAEKRHQFDLAFEEKRTKLTQGDELPPGVQKMVKVYLAVKRRLQPGDKMAGRHGNKGVVSRIVPIEDMPYMADGTPADIVLNPLGVPSRMNVGQVLEVHLGWAAKGLGLRIGEMLKAKAKVEELRGFLKQIYNESGKKEDIDGFSDAEILELTNNLKNGVPFATPVFDGAHESEIRRMLDLAFPDHIAAQLGMTPSKNQVTLFDGRTGEAFERKVTLGYMHVLKLHHLVDDKMHARSTGPYSLVTQQPLGGKAQFGGQRFGEMEVWALEAYGASYVLQEMLTVKSDDVNGRTKVYENLVKGDHVIDAGMPESFNVLVKEIRSLGIDIDLERS</sequence>
<keyword evidence="4 6" id="KW-0804">Transcription</keyword>
<dbReference type="InterPro" id="IPR037033">
    <property type="entry name" value="DNA-dir_RNAP_su2_hyb_sf"/>
</dbReference>
<feature type="domain" description="RNA polymerase Rpb2" evidence="13">
    <location>
        <begin position="519"/>
        <end position="586"/>
    </location>
</feature>
<dbReference type="InterPro" id="IPR007121">
    <property type="entry name" value="RNA_pol_bsu_CS"/>
</dbReference>
<dbReference type="NCBIfam" id="NF001616">
    <property type="entry name" value="PRK00405.1"/>
    <property type="match status" value="1"/>
</dbReference>
<dbReference type="InterPro" id="IPR007645">
    <property type="entry name" value="RNA_pol_Rpb2_3"/>
</dbReference>
<dbReference type="FunFam" id="2.40.50.100:FF:000006">
    <property type="entry name" value="DNA-directed RNA polymerase subunit beta"/>
    <property type="match status" value="1"/>
</dbReference>
<dbReference type="InterPro" id="IPR010243">
    <property type="entry name" value="RNA_pol_bsu_bac"/>
</dbReference>
<comment type="catalytic activity">
    <reaction evidence="5 6 8">
        <text>RNA(n) + a ribonucleoside 5'-triphosphate = RNA(n+1) + diphosphate</text>
        <dbReference type="Rhea" id="RHEA:21248"/>
        <dbReference type="Rhea" id="RHEA-COMP:14527"/>
        <dbReference type="Rhea" id="RHEA-COMP:17342"/>
        <dbReference type="ChEBI" id="CHEBI:33019"/>
        <dbReference type="ChEBI" id="CHEBI:61557"/>
        <dbReference type="ChEBI" id="CHEBI:140395"/>
        <dbReference type="EC" id="2.7.7.6"/>
    </reaction>
</comment>
<feature type="domain" description="RNA polymerase Rpb2" evidence="11">
    <location>
        <begin position="156"/>
        <end position="228"/>
    </location>
</feature>
<dbReference type="Gene3D" id="2.40.50.150">
    <property type="match status" value="1"/>
</dbReference>
<dbReference type="GO" id="GO:0032549">
    <property type="term" value="F:ribonucleoside binding"/>
    <property type="evidence" value="ECO:0007669"/>
    <property type="project" value="InterPro"/>
</dbReference>
<evidence type="ECO:0000256" key="3">
    <source>
        <dbReference type="ARBA" id="ARBA00022695"/>
    </source>
</evidence>
<dbReference type="GO" id="GO:0006351">
    <property type="term" value="P:DNA-templated transcription"/>
    <property type="evidence" value="ECO:0007669"/>
    <property type="project" value="UniProtKB-UniRule"/>
</dbReference>
<evidence type="ECO:0000256" key="2">
    <source>
        <dbReference type="ARBA" id="ARBA00022679"/>
    </source>
</evidence>
<dbReference type="FunFam" id="3.90.1800.10:FF:000001">
    <property type="entry name" value="DNA-directed RNA polymerase subunit beta"/>
    <property type="match status" value="1"/>
</dbReference>
<evidence type="ECO:0000256" key="6">
    <source>
        <dbReference type="HAMAP-Rule" id="MF_01321"/>
    </source>
</evidence>
<dbReference type="PANTHER" id="PTHR20856">
    <property type="entry name" value="DNA-DIRECTED RNA POLYMERASE I SUBUNIT 2"/>
    <property type="match status" value="1"/>
</dbReference>
<protein>
    <recommendedName>
        <fullName evidence="6 8">DNA-directed RNA polymerase subunit beta</fullName>
        <shortName evidence="6">RNAP subunit beta</shortName>
        <ecNumber evidence="6 8">2.7.7.6</ecNumber>
    </recommendedName>
    <alternativeName>
        <fullName evidence="6">RNA polymerase subunit beta</fullName>
    </alternativeName>
    <alternativeName>
        <fullName evidence="6">Transcriptase subunit beta</fullName>
    </alternativeName>
</protein>
<dbReference type="Gene3D" id="3.90.1800.10">
    <property type="entry name" value="RNA polymerase alpha subunit dimerisation domain"/>
    <property type="match status" value="1"/>
</dbReference>
<feature type="domain" description="DNA-directed RNA polymerase subunit 2 hybrid-binding" evidence="9">
    <location>
        <begin position="726"/>
        <end position="1290"/>
    </location>
</feature>
<evidence type="ECO:0000259" key="14">
    <source>
        <dbReference type="Pfam" id="PF10385"/>
    </source>
</evidence>
<evidence type="ECO:0000256" key="5">
    <source>
        <dbReference type="ARBA" id="ARBA00048552"/>
    </source>
</evidence>
<evidence type="ECO:0000256" key="4">
    <source>
        <dbReference type="ARBA" id="ARBA00023163"/>
    </source>
</evidence>
<evidence type="ECO:0000256" key="7">
    <source>
        <dbReference type="RuleBase" id="RU000434"/>
    </source>
</evidence>
<feature type="domain" description="RNA polymerase Rpb2" evidence="11">
    <location>
        <begin position="349"/>
        <end position="460"/>
    </location>
</feature>
<dbReference type="Gene3D" id="2.40.50.100">
    <property type="match status" value="1"/>
</dbReference>
<dbReference type="GO" id="GO:0003899">
    <property type="term" value="F:DNA-directed RNA polymerase activity"/>
    <property type="evidence" value="ECO:0007669"/>
    <property type="project" value="UniProtKB-UniRule"/>
</dbReference>
<dbReference type="InterPro" id="IPR007642">
    <property type="entry name" value="RNA_pol_Rpb2_2"/>
</dbReference>
<dbReference type="EC" id="2.7.7.6" evidence="6 8"/>
<dbReference type="InterPro" id="IPR014724">
    <property type="entry name" value="RNA_pol_RPB2_OB-fold"/>
</dbReference>
<evidence type="ECO:0000259" key="13">
    <source>
        <dbReference type="Pfam" id="PF04565"/>
    </source>
</evidence>
<accession>A0A318ILY9</accession>
<organism evidence="15 16">
    <name type="scientific">Undibacterium pigrum</name>
    <dbReference type="NCBI Taxonomy" id="401470"/>
    <lineage>
        <taxon>Bacteria</taxon>
        <taxon>Pseudomonadati</taxon>
        <taxon>Pseudomonadota</taxon>
        <taxon>Betaproteobacteria</taxon>
        <taxon>Burkholderiales</taxon>
        <taxon>Oxalobacteraceae</taxon>
        <taxon>Undibacterium</taxon>
    </lineage>
</organism>